<dbReference type="SUPFAM" id="SSF53474">
    <property type="entry name" value="alpha/beta-Hydrolases"/>
    <property type="match status" value="1"/>
</dbReference>
<feature type="binding site" evidence="8">
    <location>
        <begin position="213"/>
        <end position="215"/>
    </location>
    <ligand>
        <name>substrate</name>
    </ligand>
</feature>
<dbReference type="HAMAP" id="MF_01963">
    <property type="entry name" value="MTAP"/>
    <property type="match status" value="1"/>
</dbReference>
<dbReference type="PANTHER" id="PTHR43918:SF15">
    <property type="entry name" value="CARBOXYLIC ESTER HYDROLASE"/>
    <property type="match status" value="1"/>
</dbReference>
<dbReference type="Gene3D" id="3.40.50.1580">
    <property type="entry name" value="Nucleoside phosphorylase domain"/>
    <property type="match status" value="1"/>
</dbReference>
<dbReference type="InterPro" id="IPR002018">
    <property type="entry name" value="CarbesteraseB"/>
</dbReference>
<dbReference type="AlphaFoldDB" id="A0A0N4ZX46"/>
<dbReference type="NCBIfam" id="TIGR01694">
    <property type="entry name" value="MTAP"/>
    <property type="match status" value="1"/>
</dbReference>
<feature type="binding site" evidence="8">
    <location>
        <position position="11"/>
    </location>
    <ligand>
        <name>phosphate</name>
        <dbReference type="ChEBI" id="CHEBI:43474"/>
    </ligand>
</feature>
<comment type="similarity">
    <text evidence="8">Belongs to the PNP/MTAP phosphorylase family. MTAP subfamily.</text>
</comment>
<feature type="site" description="Important for substrate specificity" evidence="8">
    <location>
        <position position="171"/>
    </location>
</feature>
<feature type="domain" description="Nucleoside phosphorylase" evidence="11">
    <location>
        <begin position="4"/>
        <end position="227"/>
    </location>
</feature>
<comment type="subcellular location">
    <subcellularLocation>
        <location evidence="8">Cytoplasm</location>
    </subcellularLocation>
    <subcellularLocation>
        <location evidence="8">Nucleus</location>
    </subcellularLocation>
</comment>
<evidence type="ECO:0000256" key="8">
    <source>
        <dbReference type="HAMAP-Rule" id="MF_03155"/>
    </source>
</evidence>
<keyword evidence="6" id="KW-0378">Hydrolase</keyword>
<keyword evidence="2" id="KW-0719">Serine esterase</keyword>
<keyword evidence="8" id="KW-0539">Nucleus</keyword>
<dbReference type="GO" id="GO:0005737">
    <property type="term" value="C:cytoplasm"/>
    <property type="evidence" value="ECO:0007669"/>
    <property type="project" value="UniProtKB-SubCell"/>
</dbReference>
<dbReference type="CDD" id="cd09010">
    <property type="entry name" value="MTAP_SsMTAPII_like_MTIP"/>
    <property type="match status" value="1"/>
</dbReference>
<dbReference type="GO" id="GO:0005615">
    <property type="term" value="C:extracellular space"/>
    <property type="evidence" value="ECO:0007669"/>
    <property type="project" value="TreeGrafter"/>
</dbReference>
<dbReference type="Gene3D" id="3.40.50.1820">
    <property type="entry name" value="alpha/beta hydrolase"/>
    <property type="match status" value="1"/>
</dbReference>
<dbReference type="GO" id="GO:0005886">
    <property type="term" value="C:plasma membrane"/>
    <property type="evidence" value="ECO:0007669"/>
    <property type="project" value="TreeGrafter"/>
</dbReference>
<proteinExistence type="inferred from homology"/>
<dbReference type="InterPro" id="IPR050654">
    <property type="entry name" value="AChE-related_enzymes"/>
</dbReference>
<protein>
    <recommendedName>
        <fullName evidence="8">S-methyl-5'-thioadenosine phosphorylase</fullName>
        <ecNumber evidence="8">2.4.2.28</ecNumber>
    </recommendedName>
    <alternativeName>
        <fullName evidence="8">5'-methylthioadenosine phosphorylase</fullName>
        <shortName evidence="8">MTA phosphorylase</shortName>
        <shortName evidence="8">MTAP</shortName>
        <shortName evidence="8">MTAPase</shortName>
    </alternativeName>
</protein>
<keyword evidence="7" id="KW-1015">Disulfide bond</keyword>
<accession>A0A0N4ZX46</accession>
<dbReference type="Pfam" id="PF01048">
    <property type="entry name" value="PNP_UDP_1"/>
    <property type="match status" value="1"/>
</dbReference>
<evidence type="ECO:0000256" key="1">
    <source>
        <dbReference type="ARBA" id="ARBA00005964"/>
    </source>
</evidence>
<feature type="active site" description="Charge relay system" evidence="9">
    <location>
        <position position="668"/>
    </location>
</feature>
<evidence type="ECO:0000259" key="10">
    <source>
        <dbReference type="Pfam" id="PF00135"/>
    </source>
</evidence>
<comment type="similarity">
    <text evidence="1">Belongs to the type-B carboxylesterase/lipase family.</text>
</comment>
<comment type="catalytic activity">
    <reaction evidence="8">
        <text>S-methyl-5'-thioadenosine + phosphate = 5-(methylsulfanyl)-alpha-D-ribose 1-phosphate + adenine</text>
        <dbReference type="Rhea" id="RHEA:11852"/>
        <dbReference type="ChEBI" id="CHEBI:16708"/>
        <dbReference type="ChEBI" id="CHEBI:17509"/>
        <dbReference type="ChEBI" id="CHEBI:43474"/>
        <dbReference type="ChEBI" id="CHEBI:58533"/>
        <dbReference type="EC" id="2.4.2.28"/>
    </reaction>
</comment>
<dbReference type="UniPathway" id="UPA00904">
    <property type="reaction ID" value="UER00873"/>
</dbReference>
<feature type="active site" description="Acyl-ester intermediate" evidence="9">
    <location>
        <position position="409"/>
    </location>
</feature>
<dbReference type="SUPFAM" id="SSF53167">
    <property type="entry name" value="Purine and uridine phosphorylases"/>
    <property type="match status" value="1"/>
</dbReference>
<feature type="domain" description="Carboxylesterase type B" evidence="10">
    <location>
        <begin position="232"/>
        <end position="741"/>
    </location>
</feature>
<evidence type="ECO:0000256" key="3">
    <source>
        <dbReference type="ARBA" id="ARBA00022676"/>
    </source>
</evidence>
<feature type="binding site" evidence="8">
    <location>
        <begin position="53"/>
        <end position="54"/>
    </location>
    <ligand>
        <name>phosphate</name>
        <dbReference type="ChEBI" id="CHEBI:43474"/>
    </ligand>
</feature>
<dbReference type="Pfam" id="PF00135">
    <property type="entry name" value="COesterase"/>
    <property type="match status" value="1"/>
</dbReference>
<name>A0A0N4ZX46_PARTI</name>
<feature type="binding site" evidence="8">
    <location>
        <position position="189"/>
    </location>
    <ligand>
        <name>substrate</name>
    </ligand>
</feature>
<comment type="subunit">
    <text evidence="8">Homotrimer.</text>
</comment>
<dbReference type="PANTHER" id="PTHR43918">
    <property type="entry name" value="ACETYLCHOLINESTERASE"/>
    <property type="match status" value="1"/>
</dbReference>
<evidence type="ECO:0000256" key="9">
    <source>
        <dbReference type="PIRSR" id="PIRSR600997-1"/>
    </source>
</evidence>
<dbReference type="GO" id="GO:0006166">
    <property type="term" value="P:purine ribonucleoside salvage"/>
    <property type="evidence" value="ECO:0007669"/>
    <property type="project" value="UniProtKB-KW"/>
</dbReference>
<comment type="caution">
    <text evidence="8">Lacks conserved residue(s) required for the propagation of feature annotation.</text>
</comment>
<dbReference type="EC" id="2.4.2.28" evidence="8"/>
<dbReference type="GO" id="GO:0006581">
    <property type="term" value="P:acetylcholine catabolic process"/>
    <property type="evidence" value="ECO:0007669"/>
    <property type="project" value="TreeGrafter"/>
</dbReference>
<keyword evidence="3 8" id="KW-0328">Glycosyltransferase</keyword>
<dbReference type="PROSITE" id="PS00122">
    <property type="entry name" value="CARBOXYLESTERASE_B_1"/>
    <property type="match status" value="1"/>
</dbReference>
<keyword evidence="5 8" id="KW-0660">Purine salvage</keyword>
<dbReference type="WBParaSite" id="PTRK_0001326000.1">
    <property type="protein sequence ID" value="PTRK_0001326000.1"/>
    <property type="gene ID" value="PTRK_0001326000"/>
</dbReference>
<comment type="pathway">
    <text evidence="8">Amino-acid biosynthesis; L-methionine biosynthesis via salvage pathway; S-methyl-5-thio-alpha-D-ribose 1-phosphate from S-methyl-5'-thioadenosine (phosphorylase route): step 1/1.</text>
</comment>
<reference evidence="13" key="1">
    <citation type="submission" date="2017-02" db="UniProtKB">
        <authorList>
            <consortium name="WormBaseParasite"/>
        </authorList>
    </citation>
    <scope>IDENTIFICATION</scope>
</reference>
<dbReference type="InterPro" id="IPR000997">
    <property type="entry name" value="Cholinesterase"/>
</dbReference>
<feature type="binding site" evidence="8">
    <location>
        <position position="190"/>
    </location>
    <ligand>
        <name>phosphate</name>
        <dbReference type="ChEBI" id="CHEBI:43474"/>
    </ligand>
</feature>
<evidence type="ECO:0000256" key="6">
    <source>
        <dbReference type="ARBA" id="ARBA00022801"/>
    </source>
</evidence>
<evidence type="ECO:0000313" key="12">
    <source>
        <dbReference type="Proteomes" id="UP000038045"/>
    </source>
</evidence>
<evidence type="ECO:0000256" key="7">
    <source>
        <dbReference type="ARBA" id="ARBA00023157"/>
    </source>
</evidence>
<dbReference type="ESTHER" id="parti-a0a0n4zx46">
    <property type="family name" value="Cholinesterase-like"/>
</dbReference>
<dbReference type="GO" id="GO:0003990">
    <property type="term" value="F:acetylcholinesterase activity"/>
    <property type="evidence" value="ECO:0007669"/>
    <property type="project" value="TreeGrafter"/>
</dbReference>
<evidence type="ECO:0000313" key="13">
    <source>
        <dbReference type="WBParaSite" id="PTRK_0001326000.1"/>
    </source>
</evidence>
<feature type="active site" description="Charge relay system" evidence="9">
    <location>
        <position position="542"/>
    </location>
</feature>
<dbReference type="GO" id="GO:0019695">
    <property type="term" value="P:choline metabolic process"/>
    <property type="evidence" value="ECO:0007669"/>
    <property type="project" value="TreeGrafter"/>
</dbReference>
<dbReference type="InterPro" id="IPR019826">
    <property type="entry name" value="Carboxylesterase_B_AS"/>
</dbReference>
<keyword evidence="12" id="KW-1185">Reference proteome</keyword>
<dbReference type="GO" id="GO:0019509">
    <property type="term" value="P:L-methionine salvage from methylthioadenosine"/>
    <property type="evidence" value="ECO:0007669"/>
    <property type="project" value="UniProtKB-UniRule"/>
</dbReference>
<dbReference type="STRING" id="131310.A0A0N4ZX46"/>
<dbReference type="GO" id="GO:0017061">
    <property type="term" value="F:S-methyl-5-thioadenosine phosphorylase activity"/>
    <property type="evidence" value="ECO:0007669"/>
    <property type="project" value="UniProtKB-UniRule"/>
</dbReference>
<organism evidence="12 13">
    <name type="scientific">Parastrongyloides trichosuri</name>
    <name type="common">Possum-specific nematode worm</name>
    <dbReference type="NCBI Taxonomy" id="131310"/>
    <lineage>
        <taxon>Eukaryota</taxon>
        <taxon>Metazoa</taxon>
        <taxon>Ecdysozoa</taxon>
        <taxon>Nematoda</taxon>
        <taxon>Chromadorea</taxon>
        <taxon>Rhabditida</taxon>
        <taxon>Tylenchina</taxon>
        <taxon>Panagrolaimomorpha</taxon>
        <taxon>Strongyloidoidea</taxon>
        <taxon>Strongyloididae</taxon>
        <taxon>Parastrongyloides</taxon>
    </lineage>
</organism>
<feature type="site" description="Important for substrate specificity" evidence="8">
    <location>
        <position position="226"/>
    </location>
</feature>
<dbReference type="InterPro" id="IPR035994">
    <property type="entry name" value="Nucleoside_phosphorylase_sf"/>
</dbReference>
<dbReference type="PRINTS" id="PR00878">
    <property type="entry name" value="CHOLNESTRASE"/>
</dbReference>
<dbReference type="GO" id="GO:0005634">
    <property type="term" value="C:nucleus"/>
    <property type="evidence" value="ECO:0007669"/>
    <property type="project" value="UniProtKB-SubCell"/>
</dbReference>
<evidence type="ECO:0000256" key="5">
    <source>
        <dbReference type="ARBA" id="ARBA00022726"/>
    </source>
</evidence>
<dbReference type="Proteomes" id="UP000038045">
    <property type="component" value="Unplaced"/>
</dbReference>
<evidence type="ECO:0000256" key="4">
    <source>
        <dbReference type="ARBA" id="ARBA00022679"/>
    </source>
</evidence>
<evidence type="ECO:0000256" key="2">
    <source>
        <dbReference type="ARBA" id="ARBA00022487"/>
    </source>
</evidence>
<dbReference type="InterPro" id="IPR010044">
    <property type="entry name" value="MTAP"/>
</dbReference>
<dbReference type="InterPro" id="IPR029058">
    <property type="entry name" value="AB_hydrolase_fold"/>
</dbReference>
<dbReference type="InterPro" id="IPR000845">
    <property type="entry name" value="Nucleoside_phosphorylase_d"/>
</dbReference>
<evidence type="ECO:0000259" key="11">
    <source>
        <dbReference type="Pfam" id="PF01048"/>
    </source>
</evidence>
<keyword evidence="8" id="KW-0963">Cytoplasm</keyword>
<comment type="function">
    <text evidence="8">Catalyzes the reversible phosphorylation of S-methyl-5'-thioadenosine (MTA) to adenine and 5-methylthioribose-1-phosphate. Involved in the breakdown of MTA, a major by-product of polyamine biosynthesis. Responsible for the first step in the methionine salvage pathway after MTA has been generated from S-adenosylmethionine. Has broad substrate specificity with 6-aminopurine nucleosides as preferred substrates.</text>
</comment>
<keyword evidence="4 8" id="KW-0808">Transferase</keyword>
<sequence length="763" mass="87342">MVIKVCIIGGTGLEKMDIMTNTTLLKFNTPYGEPSCSFIQGNVDGITVVIVSRHGENHQFSPSDINYRANIWGVKELKCDVIIASAACGSLQEAIAPGHMVVVDDFIDRTTKRQQTFYDGKENHSEGVCHIPMYPAFNEKLRKLLIQSCEELEMPVHKSGTIVCIEGPRFSSRSESLLYRQWGGDVINMTVVPEVVLAKELGIPYAVLALVTDYDCWREAESHVSVEMKYNGKQGSEFLGIPFAKPPIKKLRFRPPQPYETSKYGKTFKAFKQANSCAAEIYESNFTGYSFWNPTNEISEDCLQLNMWVPKKTHPKGSCVLIYIYGGAFFSGSASLDVYNGSILAITSRCIVVNLNYRLGALGFAHLIGKGEIPGNMGLLDQQMGMKWVYNNIKYFGGNNKLITIFGESAGSVSVTSHLYAKGSFPYFNGIIANSGTIHNVWGRFSSKKMHSNTIAFAQRLDCYNETFKDPQKILECLQEVNIYELNKAGAEVQANASYVFEFCFSPIEYDLLFFKGNVSEKIKKNDMKKDVYIFIGKASDEFTYFMPYYFYEEKYNCSYDESLPSKHDKNKCNINENNYKKMVDKVSKDLKFPKGLTDLWKKKYLSKSKFESYRYLASRFLAEVYFDCDIYDWIKKINPIIKKKIYFYEFRVVSSANPWPKWMGAMHGYELEFEFGLPYRNPRLYQKKSLILEKKFSTYFMNLMGRFAEKGNPDNKWKPFTIKNSTSNILKLQQSYDTISYNKGIYTETCKLLQPYLSRIMG</sequence>